<organism evidence="1 2">
    <name type="scientific">Planifilum fimeticola</name>
    <dbReference type="NCBI Taxonomy" id="201975"/>
    <lineage>
        <taxon>Bacteria</taxon>
        <taxon>Bacillati</taxon>
        <taxon>Bacillota</taxon>
        <taxon>Bacilli</taxon>
        <taxon>Bacillales</taxon>
        <taxon>Thermoactinomycetaceae</taxon>
        <taxon>Planifilum</taxon>
    </lineage>
</organism>
<dbReference type="AlphaFoldDB" id="A0A2T0LC46"/>
<dbReference type="NCBIfam" id="TIGR01725">
    <property type="entry name" value="phge_HK97_gp10"/>
    <property type="match status" value="1"/>
</dbReference>
<dbReference type="RefSeq" id="WP_245891585.1">
    <property type="nucleotide sequence ID" value="NZ_PVNE01000024.1"/>
</dbReference>
<dbReference type="Proteomes" id="UP000237797">
    <property type="component" value="Unassembled WGS sequence"/>
</dbReference>
<reference evidence="1 2" key="1">
    <citation type="submission" date="2018-03" db="EMBL/GenBank/DDBJ databases">
        <title>Genomic Encyclopedia of Archaeal and Bacterial Type Strains, Phase II (KMG-II): from individual species to whole genera.</title>
        <authorList>
            <person name="Goeker M."/>
        </authorList>
    </citation>
    <scope>NUCLEOTIDE SEQUENCE [LARGE SCALE GENOMIC DNA]</scope>
    <source>
        <strain evidence="1 2">DSM 44946</strain>
    </source>
</reference>
<comment type="caution">
    <text evidence="1">The sequence shown here is derived from an EMBL/GenBank/DDBJ whole genome shotgun (WGS) entry which is preliminary data.</text>
</comment>
<dbReference type="InterPro" id="IPR010064">
    <property type="entry name" value="HK97-gp10_tail"/>
</dbReference>
<name>A0A2T0LC46_9BACL</name>
<evidence type="ECO:0000313" key="1">
    <source>
        <dbReference type="EMBL" id="PRX39520.1"/>
    </source>
</evidence>
<accession>A0A2T0LC46</accession>
<sequence>MKISGFDEMTRRLHQLGNRASRVENNALRAGAEELQETMSRNAPGPSDKQRRVHLKDNIQMGRVKQKEGAKVIEVGPGRESFYAQFLEFGTSKMSPKPFVEPSVVESRNRVLRAMAEKLRQGIGL</sequence>
<gene>
    <name evidence="1" type="ORF">CLV97_12458</name>
</gene>
<protein>
    <submittedName>
        <fullName evidence="1">HK97 gp10 family phage protein</fullName>
    </submittedName>
</protein>
<evidence type="ECO:0000313" key="2">
    <source>
        <dbReference type="Proteomes" id="UP000237797"/>
    </source>
</evidence>
<keyword evidence="2" id="KW-1185">Reference proteome</keyword>
<dbReference type="Pfam" id="PF04883">
    <property type="entry name" value="HK97-gp10_like"/>
    <property type="match status" value="1"/>
</dbReference>
<proteinExistence type="predicted"/>
<dbReference type="EMBL" id="PVNE01000024">
    <property type="protein sequence ID" value="PRX39520.1"/>
    <property type="molecule type" value="Genomic_DNA"/>
</dbReference>